<sequence>MNSQYYFGWTLACSMKLDWFGREPFWLLSRDPASENSSSLRVRPFAERTLCAPASCQSVQDKALPLFNYGSTMERYGLSDGGGRVGGCQKGGWEESVWSLPTVLVSYNLVKCMVAWRMNGLCAVGFMDDHYPVRSAFSLLNQVLDEYLKNFGDSWRAVQADNTQPWPYLNEALTRFQDPAEADKLLKIQRELDETKIILLRILQSGGNLLENRESALLSRNRKLARSRNSPRSRGNSPRSRRKRAQQSIADGAMAVRDLLGNLPDEARFDTDEGRFDFERLPLCSVTRQQASPVLR</sequence>
<dbReference type="GO" id="GO:0005484">
    <property type="term" value="F:SNAP receptor activity"/>
    <property type="evidence" value="ECO:0007669"/>
    <property type="project" value="TreeGrafter"/>
</dbReference>
<name>A0A7J0DQE4_9ERIC</name>
<evidence type="ECO:0000256" key="7">
    <source>
        <dbReference type="ARBA" id="ARBA00046278"/>
    </source>
</evidence>
<feature type="compositionally biased region" description="Basic residues" evidence="8">
    <location>
        <begin position="220"/>
        <end position="231"/>
    </location>
</feature>
<protein>
    <submittedName>
        <fullName evidence="10">SNARE-like superfamily protein</fullName>
    </submittedName>
</protein>
<gene>
    <name evidence="10" type="ORF">Acr_00g0060850</name>
</gene>
<dbReference type="PANTHER" id="PTHR45806:SF1">
    <property type="entry name" value="SYNAPTOBREVIN HOMOLOG YKT6"/>
    <property type="match status" value="1"/>
</dbReference>
<dbReference type="Proteomes" id="UP000585474">
    <property type="component" value="Unassembled WGS sequence"/>
</dbReference>
<dbReference type="AlphaFoldDB" id="A0A7J0DQE4"/>
<evidence type="ECO:0000259" key="9">
    <source>
        <dbReference type="PROSITE" id="PS50859"/>
    </source>
</evidence>
<dbReference type="CDD" id="cd14824">
    <property type="entry name" value="Longin"/>
    <property type="match status" value="1"/>
</dbReference>
<keyword evidence="3" id="KW-0472">Membrane</keyword>
<keyword evidence="6" id="KW-0636">Prenylation</keyword>
<comment type="similarity">
    <text evidence="1">Belongs to the synaptobrevin family.</text>
</comment>
<evidence type="ECO:0000256" key="1">
    <source>
        <dbReference type="ARBA" id="ARBA00008025"/>
    </source>
</evidence>
<comment type="caution">
    <text evidence="10">The sequence shown here is derived from an EMBL/GenBank/DDBJ whole genome shotgun (WGS) entry which is preliminary data.</text>
</comment>
<dbReference type="PROSITE" id="PS50859">
    <property type="entry name" value="LONGIN"/>
    <property type="match status" value="1"/>
</dbReference>
<organism evidence="10 11">
    <name type="scientific">Actinidia rufa</name>
    <dbReference type="NCBI Taxonomy" id="165716"/>
    <lineage>
        <taxon>Eukaryota</taxon>
        <taxon>Viridiplantae</taxon>
        <taxon>Streptophyta</taxon>
        <taxon>Embryophyta</taxon>
        <taxon>Tracheophyta</taxon>
        <taxon>Spermatophyta</taxon>
        <taxon>Magnoliopsida</taxon>
        <taxon>eudicotyledons</taxon>
        <taxon>Gunneridae</taxon>
        <taxon>Pentapetalae</taxon>
        <taxon>asterids</taxon>
        <taxon>Ericales</taxon>
        <taxon>Actinidiaceae</taxon>
        <taxon>Actinidia</taxon>
    </lineage>
</organism>
<proteinExistence type="inferred from homology"/>
<dbReference type="Gene3D" id="3.30.450.50">
    <property type="entry name" value="Longin domain"/>
    <property type="match status" value="1"/>
</dbReference>
<keyword evidence="5" id="KW-0449">Lipoprotein</keyword>
<accession>A0A7J0DQE4</accession>
<feature type="region of interest" description="Disordered" evidence="8">
    <location>
        <begin position="220"/>
        <end position="248"/>
    </location>
</feature>
<dbReference type="OrthoDB" id="27923at2759"/>
<feature type="domain" description="Longin" evidence="9">
    <location>
        <begin position="119"/>
        <end position="152"/>
    </location>
</feature>
<evidence type="ECO:0000256" key="5">
    <source>
        <dbReference type="ARBA" id="ARBA00023288"/>
    </source>
</evidence>
<dbReference type="PANTHER" id="PTHR45806">
    <property type="entry name" value="SYNAPTOBREVIN HOMOLOG YKT6"/>
    <property type="match status" value="1"/>
</dbReference>
<dbReference type="GO" id="GO:0006888">
    <property type="term" value="P:endoplasmic reticulum to Golgi vesicle-mediated transport"/>
    <property type="evidence" value="ECO:0007669"/>
    <property type="project" value="TreeGrafter"/>
</dbReference>
<keyword evidence="11" id="KW-1185">Reference proteome</keyword>
<reference evidence="11" key="1">
    <citation type="submission" date="2019-07" db="EMBL/GenBank/DDBJ databases">
        <title>De Novo Assembly of kiwifruit Actinidia rufa.</title>
        <authorList>
            <person name="Sugita-Konishi S."/>
            <person name="Sato K."/>
            <person name="Mori E."/>
            <person name="Abe Y."/>
            <person name="Kisaki G."/>
            <person name="Hamano K."/>
            <person name="Suezawa K."/>
            <person name="Otani M."/>
            <person name="Fukuda T."/>
            <person name="Manabe T."/>
            <person name="Gomi K."/>
            <person name="Tabuchi M."/>
            <person name="Akimitsu K."/>
            <person name="Kataoka I."/>
        </authorList>
    </citation>
    <scope>NUCLEOTIDE SEQUENCE [LARGE SCALE GENOMIC DNA]</scope>
    <source>
        <strain evidence="11">cv. Fuchu</strain>
    </source>
</reference>
<dbReference type="InterPro" id="IPR011012">
    <property type="entry name" value="Longin-like_dom_sf"/>
</dbReference>
<evidence type="ECO:0000256" key="2">
    <source>
        <dbReference type="ARBA" id="ARBA00022481"/>
    </source>
</evidence>
<keyword evidence="2" id="KW-0488">Methylation</keyword>
<comment type="subcellular location">
    <subcellularLocation>
        <location evidence="7">Endomembrane system</location>
        <topology evidence="7">Lipid-anchor</topology>
        <orientation evidence="7">Cytoplasmic side</orientation>
    </subcellularLocation>
</comment>
<evidence type="ECO:0000256" key="6">
    <source>
        <dbReference type="ARBA" id="ARBA00023289"/>
    </source>
</evidence>
<dbReference type="GO" id="GO:0005794">
    <property type="term" value="C:Golgi apparatus"/>
    <property type="evidence" value="ECO:0007669"/>
    <property type="project" value="TreeGrafter"/>
</dbReference>
<evidence type="ECO:0000256" key="8">
    <source>
        <dbReference type="SAM" id="MobiDB-lite"/>
    </source>
</evidence>
<dbReference type="InterPro" id="IPR010908">
    <property type="entry name" value="Longin_dom"/>
</dbReference>
<evidence type="ECO:0000256" key="4">
    <source>
        <dbReference type="ARBA" id="ARBA00023139"/>
    </source>
</evidence>
<evidence type="ECO:0000313" key="10">
    <source>
        <dbReference type="EMBL" id="GFS39030.1"/>
    </source>
</evidence>
<keyword evidence="4" id="KW-0564">Palmitate</keyword>
<dbReference type="SUPFAM" id="SSF64356">
    <property type="entry name" value="SNARE-like"/>
    <property type="match status" value="1"/>
</dbReference>
<evidence type="ECO:0000256" key="3">
    <source>
        <dbReference type="ARBA" id="ARBA00023136"/>
    </source>
</evidence>
<dbReference type="EMBL" id="BJWL01000319">
    <property type="protein sequence ID" value="GFS39030.1"/>
    <property type="molecule type" value="Genomic_DNA"/>
</dbReference>
<evidence type="ECO:0000313" key="11">
    <source>
        <dbReference type="Proteomes" id="UP000585474"/>
    </source>
</evidence>